<dbReference type="GO" id="GO:0006508">
    <property type="term" value="P:proteolysis"/>
    <property type="evidence" value="ECO:0007669"/>
    <property type="project" value="InterPro"/>
</dbReference>
<dbReference type="PRINTS" id="PR00921">
    <property type="entry name" value="IGASERPTASE"/>
</dbReference>
<evidence type="ECO:0000256" key="2">
    <source>
        <dbReference type="ARBA" id="ARBA00004442"/>
    </source>
</evidence>
<dbReference type="EMBL" id="DAAWWD010000025">
    <property type="protein sequence ID" value="HAF9623420.1"/>
    <property type="molecule type" value="Genomic_DNA"/>
</dbReference>
<evidence type="ECO:0000256" key="4">
    <source>
        <dbReference type="ARBA" id="ARBA00022452"/>
    </source>
</evidence>
<proteinExistence type="predicted"/>
<name>A0A755RZK9_SALER</name>
<dbReference type="InterPro" id="IPR009003">
    <property type="entry name" value="Peptidase_S1_PA"/>
</dbReference>
<evidence type="ECO:0000256" key="8">
    <source>
        <dbReference type="ARBA" id="ARBA00023136"/>
    </source>
</evidence>
<dbReference type="InterPro" id="IPR057393">
    <property type="entry name" value="PIC_HAP1_IgA0_b-sol2"/>
</dbReference>
<reference evidence="11" key="1">
    <citation type="journal article" date="2018" name="Genome Biol.">
        <title>SKESA: strategic k-mer extension for scrupulous assemblies.</title>
        <authorList>
            <person name="Souvorov A."/>
            <person name="Agarwala R."/>
            <person name="Lipman D.J."/>
        </authorList>
    </citation>
    <scope>NUCLEOTIDE SEQUENCE</scope>
    <source>
        <strain evidence="11">MA.S/19990610</strain>
    </source>
</reference>
<dbReference type="SUPFAM" id="SSF51126">
    <property type="entry name" value="Pectin lyase-like"/>
    <property type="match status" value="1"/>
</dbReference>
<evidence type="ECO:0000313" key="11">
    <source>
        <dbReference type="EMBL" id="HAF9623420.1"/>
    </source>
</evidence>
<comment type="caution">
    <text evidence="11">The sequence shown here is derived from an EMBL/GenBank/DDBJ whole genome shotgun (WGS) entry which is preliminary data.</text>
</comment>
<keyword evidence="6" id="KW-0812">Transmembrane</keyword>
<comment type="subcellular location">
    <subcellularLocation>
        <location evidence="1">Cell envelope</location>
    </subcellularLocation>
    <subcellularLocation>
        <location evidence="2">Cell outer membrane</location>
    </subcellularLocation>
    <subcellularLocation>
        <location evidence="3">Secreted</location>
    </subcellularLocation>
</comment>
<feature type="non-terminal residue" evidence="11">
    <location>
        <position position="1103"/>
    </location>
</feature>
<keyword evidence="5" id="KW-0964">Secreted</keyword>
<dbReference type="GO" id="GO:0009279">
    <property type="term" value="C:cell outer membrane"/>
    <property type="evidence" value="ECO:0007669"/>
    <property type="project" value="UniProtKB-SubCell"/>
</dbReference>
<keyword evidence="8" id="KW-0472">Membrane</keyword>
<dbReference type="Pfam" id="PF02395">
    <property type="entry name" value="Peptidase_S6"/>
    <property type="match status" value="1"/>
</dbReference>
<protein>
    <recommendedName>
        <fullName evidence="10">Peptidase S6 domain-containing protein</fullName>
    </recommendedName>
</protein>
<dbReference type="InterPro" id="IPR011050">
    <property type="entry name" value="Pectin_lyase_fold/virulence"/>
</dbReference>
<evidence type="ECO:0000256" key="5">
    <source>
        <dbReference type="ARBA" id="ARBA00022525"/>
    </source>
</evidence>
<dbReference type="GO" id="GO:0004252">
    <property type="term" value="F:serine-type endopeptidase activity"/>
    <property type="evidence" value="ECO:0007669"/>
    <property type="project" value="InterPro"/>
</dbReference>
<gene>
    <name evidence="11" type="ORF">G8P07_004343</name>
</gene>
<keyword evidence="7" id="KW-0732">Signal</keyword>
<feature type="domain" description="Peptidase S6" evidence="10">
    <location>
        <begin position="41"/>
        <end position="299"/>
    </location>
</feature>
<evidence type="ECO:0000256" key="6">
    <source>
        <dbReference type="ARBA" id="ARBA00022692"/>
    </source>
</evidence>
<reference evidence="11" key="2">
    <citation type="submission" date="2020-02" db="EMBL/GenBank/DDBJ databases">
        <authorList>
            <consortium name="NCBI Pathogen Detection Project"/>
        </authorList>
    </citation>
    <scope>NUCLEOTIDE SEQUENCE</scope>
    <source>
        <strain evidence="11">MA.S/19990610</strain>
    </source>
</reference>
<dbReference type="Pfam" id="PF24078">
    <property type="entry name" value="Beta-sol_PIC_HAP1_IgA0_2nd"/>
    <property type="match status" value="1"/>
</dbReference>
<evidence type="ECO:0000256" key="7">
    <source>
        <dbReference type="ARBA" id="ARBA00022729"/>
    </source>
</evidence>
<dbReference type="Gene3D" id="2.40.10.120">
    <property type="match status" value="1"/>
</dbReference>
<evidence type="ECO:0000259" key="10">
    <source>
        <dbReference type="PROSITE" id="PS51691"/>
    </source>
</evidence>
<dbReference type="InterPro" id="IPR000710">
    <property type="entry name" value="Peptidase_S6"/>
</dbReference>
<keyword evidence="4" id="KW-1134">Transmembrane beta strand</keyword>
<dbReference type="AlphaFoldDB" id="A0A755RZK9"/>
<sequence length="1103" mass="120153">MNKCFRVKYDPLKKISYAVSELSSCLCIVASVAFVPQANSSWVSHKYDYQVYLDFSENKGVFQPGKTDIQFYSKDNHSNVPDYVMRFPMPDFSSVNQYIGYNGPGVGVLLHPQFIGSAAHVGTPGVKFGDTVYTGVDNNFDKSIDQQYLRLSKMVVESAPAYMIPSAPDDFKELNDKSRFPLFSRLGSGTQYLDMGTYGYRIAGGYAYLTGGLSDNIDLYDGNNGKWSGWQGVIGNPGGNLPNAGTVTAGDSGSPFFGWDNKTHRWEVIGAVSGVYTFFYPQRLNTAVSEAGEPDIFINGRKALWEESFINDGVNKWTWHGIDDNNKNLNATKNLYFNGGGDITLTQSVNMGAGGLYFDNGQQYSFRSSAGDSSWTGSGLDIGEGTTVNWYLPGVINDNLHKIGEGTLVVKNSSPGGIKVGEGLVRLDSDTEAFSKVYITGGRGSVIIDNPAAWRSENIYFGYRGGRLDLNGNDAAFSLIKAEDGGAVITNSNSIYSNLTIRPENVEAYVYGGQIMGNVNIFNDISGMTGNKERVFNGGLNTTGELTQNDGVLSFQGQPVMHAVIPKRFIDTLNSYGDKSVYTEQQRFEQPDWETHSFELKAIHADNLQFNLARNTVLNTNIYASNSELNFGSPSVWIDALFGNALKKSDNYQQDLKHGESVATNDNDKAIFRGSIHSTNSPLTINDSILDGASVSADINSPVVINNSRWSLSADSDISDLSIINTPVNLSGYDDANHTLNAKILNSSNNTFIVSSKNNAKSSDLVNISGVADGSGNKLRVDLGSADPWQGNEDIVLASAPSSTARDFFSLDSVLTDIGEYSPYFSTRLKSGKRIWFISPDKSQLHVSEDWIISNNYDLKSDTYLSSGIGVTLTSGVDKPWHPVNFNVDYLSASDVKLYVDVNPGANESGKITINNIALGTGIKVILNWLLDGNIPPSSAPLVIASAPDDLSDKYFTFSNNYTDDHAGYYVPSVSVSKTGDMKNWILDPVSSLYVVNSDWNLNHNFNFPGSVNIQSDPGEKRQVNLSGAESGYQPHSLIVNRLLSSSTDYHLYVNNEQNKAPLQIITQAVGNGLNRLFLLFTDNKGVRDIPGSPDGLVLASAP</sequence>
<dbReference type="Gene3D" id="2.160.20.20">
    <property type="match status" value="2"/>
</dbReference>
<evidence type="ECO:0000256" key="9">
    <source>
        <dbReference type="ARBA" id="ARBA00023237"/>
    </source>
</evidence>
<evidence type="ECO:0000256" key="1">
    <source>
        <dbReference type="ARBA" id="ARBA00004196"/>
    </source>
</evidence>
<accession>A0A755RZK9</accession>
<evidence type="ECO:0000256" key="3">
    <source>
        <dbReference type="ARBA" id="ARBA00004613"/>
    </source>
</evidence>
<dbReference type="PROSITE" id="PS51691">
    <property type="entry name" value="PEPTIDASE_S6"/>
    <property type="match status" value="1"/>
</dbReference>
<organism evidence="11">
    <name type="scientific">Salmonella enterica</name>
    <name type="common">Salmonella choleraesuis</name>
    <dbReference type="NCBI Taxonomy" id="28901"/>
    <lineage>
        <taxon>Bacteria</taxon>
        <taxon>Pseudomonadati</taxon>
        <taxon>Pseudomonadota</taxon>
        <taxon>Gammaproteobacteria</taxon>
        <taxon>Enterobacterales</taxon>
        <taxon>Enterobacteriaceae</taxon>
        <taxon>Salmonella</taxon>
    </lineage>
</organism>
<dbReference type="SUPFAM" id="SSF50494">
    <property type="entry name" value="Trypsin-like serine proteases"/>
    <property type="match status" value="1"/>
</dbReference>
<dbReference type="InterPro" id="IPR030396">
    <property type="entry name" value="Peptidase_S6_dom"/>
</dbReference>
<keyword evidence="9" id="KW-0998">Cell outer membrane</keyword>
<dbReference type="InterPro" id="IPR012332">
    <property type="entry name" value="Autotransporter_pectin_lyase_C"/>
</dbReference>
<dbReference type="GO" id="GO:0005576">
    <property type="term" value="C:extracellular region"/>
    <property type="evidence" value="ECO:0007669"/>
    <property type="project" value="UniProtKB-SubCell"/>
</dbReference>